<feature type="domain" description="PsbP C-terminal" evidence="2">
    <location>
        <begin position="86"/>
        <end position="231"/>
    </location>
</feature>
<evidence type="ECO:0000313" key="3">
    <source>
        <dbReference type="EMBL" id="KAH0465978.1"/>
    </source>
</evidence>
<dbReference type="EMBL" id="JAGFBR010000006">
    <property type="protein sequence ID" value="KAH0465978.1"/>
    <property type="molecule type" value="Genomic_DNA"/>
</dbReference>
<keyword evidence="1" id="KW-0812">Transmembrane</keyword>
<keyword evidence="1" id="KW-1133">Transmembrane helix</keyword>
<dbReference type="Gene3D" id="3.40.1000.10">
    <property type="entry name" value="Mog1/PsbP, alpha/beta/alpha sandwich"/>
    <property type="match status" value="1"/>
</dbReference>
<dbReference type="SUPFAM" id="SSF55724">
    <property type="entry name" value="Mog1p/PsbP-like"/>
    <property type="match status" value="1"/>
</dbReference>
<evidence type="ECO:0000256" key="1">
    <source>
        <dbReference type="SAM" id="Phobius"/>
    </source>
</evidence>
<dbReference type="GO" id="GO:0009654">
    <property type="term" value="C:photosystem II oxygen evolving complex"/>
    <property type="evidence" value="ECO:0007669"/>
    <property type="project" value="InterPro"/>
</dbReference>
<dbReference type="GO" id="GO:0005509">
    <property type="term" value="F:calcium ion binding"/>
    <property type="evidence" value="ECO:0007669"/>
    <property type="project" value="InterPro"/>
</dbReference>
<dbReference type="Pfam" id="PF01789">
    <property type="entry name" value="PsbP"/>
    <property type="match status" value="1"/>
</dbReference>
<accession>A0AAV7HES6</accession>
<gene>
    <name evidence="3" type="ORF">IEQ34_006081</name>
</gene>
<reference evidence="3 4" key="1">
    <citation type="journal article" date="2021" name="Hortic Res">
        <title>Chromosome-scale assembly of the Dendrobium chrysotoxum genome enhances the understanding of orchid evolution.</title>
        <authorList>
            <person name="Zhang Y."/>
            <person name="Zhang G.Q."/>
            <person name="Zhang D."/>
            <person name="Liu X.D."/>
            <person name="Xu X.Y."/>
            <person name="Sun W.H."/>
            <person name="Yu X."/>
            <person name="Zhu X."/>
            <person name="Wang Z.W."/>
            <person name="Zhao X."/>
            <person name="Zhong W.Y."/>
            <person name="Chen H."/>
            <person name="Yin W.L."/>
            <person name="Huang T."/>
            <person name="Niu S.C."/>
            <person name="Liu Z.J."/>
        </authorList>
    </citation>
    <scope>NUCLEOTIDE SEQUENCE [LARGE SCALE GENOMIC DNA]</scope>
    <source>
        <strain evidence="3">Lindl</strain>
    </source>
</reference>
<evidence type="ECO:0000259" key="2">
    <source>
        <dbReference type="Pfam" id="PF01789"/>
    </source>
</evidence>
<dbReference type="Proteomes" id="UP000775213">
    <property type="component" value="Unassembled WGS sequence"/>
</dbReference>
<dbReference type="GO" id="GO:0015979">
    <property type="term" value="P:photosynthesis"/>
    <property type="evidence" value="ECO:0007669"/>
    <property type="project" value="InterPro"/>
</dbReference>
<dbReference type="PANTHER" id="PTHR31407:SF17">
    <property type="entry name" value="PSBP DOMAIN-CONTAINING PROTEIN 3, CHLOROPLASTIC"/>
    <property type="match status" value="1"/>
</dbReference>
<name>A0AAV7HES6_DENCH</name>
<organism evidence="3 4">
    <name type="scientific">Dendrobium chrysotoxum</name>
    <name type="common">Orchid</name>
    <dbReference type="NCBI Taxonomy" id="161865"/>
    <lineage>
        <taxon>Eukaryota</taxon>
        <taxon>Viridiplantae</taxon>
        <taxon>Streptophyta</taxon>
        <taxon>Embryophyta</taxon>
        <taxon>Tracheophyta</taxon>
        <taxon>Spermatophyta</taxon>
        <taxon>Magnoliopsida</taxon>
        <taxon>Liliopsida</taxon>
        <taxon>Asparagales</taxon>
        <taxon>Orchidaceae</taxon>
        <taxon>Epidendroideae</taxon>
        <taxon>Malaxideae</taxon>
        <taxon>Dendrobiinae</taxon>
        <taxon>Dendrobium</taxon>
    </lineage>
</organism>
<evidence type="ECO:0000313" key="4">
    <source>
        <dbReference type="Proteomes" id="UP000775213"/>
    </source>
</evidence>
<dbReference type="InterPro" id="IPR002683">
    <property type="entry name" value="PsbP_C"/>
</dbReference>
<proteinExistence type="predicted"/>
<dbReference type="PANTHER" id="PTHR31407">
    <property type="match status" value="1"/>
</dbReference>
<comment type="caution">
    <text evidence="3">The sequence shown here is derived from an EMBL/GenBank/DDBJ whole genome shotgun (WGS) entry which is preliminary data.</text>
</comment>
<keyword evidence="1" id="KW-0472">Membrane</keyword>
<sequence>MPASQNYNHYEDPTHPTLVSKNPRKKLMQACDLIEANKNPVPCRPSCCGQTNLKLDKQATRFYRPNWLRLSLLTFPIKSVTAFYPKEVSNSNVSITIAGVGPDFTALGSFGKVDAFAETLVRKLLIPVLKLVIFVWICLLFDLICGVLEKVNGLDRSWQRPPGVAAKLISSAAANGLYYIEYTLQNPGERLRHIFSAIGIASNGWYNRLYTVTGQFMDDEEENYKSLVEKVNIDSKDMGTSPLGLEAALVFARVSTNLDFFRMICLLNVPNPLICTLK</sequence>
<feature type="transmembrane region" description="Helical" evidence="1">
    <location>
        <begin position="124"/>
        <end position="148"/>
    </location>
</feature>
<dbReference type="InterPro" id="IPR016123">
    <property type="entry name" value="Mog1/PsbP_a/b/a-sand"/>
</dbReference>
<dbReference type="AlphaFoldDB" id="A0AAV7HES6"/>
<protein>
    <recommendedName>
        <fullName evidence="2">PsbP C-terminal domain-containing protein</fullName>
    </recommendedName>
</protein>
<keyword evidence="4" id="KW-1185">Reference proteome</keyword>
<dbReference type="GO" id="GO:0019898">
    <property type="term" value="C:extrinsic component of membrane"/>
    <property type="evidence" value="ECO:0007669"/>
    <property type="project" value="InterPro"/>
</dbReference>